<evidence type="ECO:0000256" key="7">
    <source>
        <dbReference type="ARBA" id="ARBA00022679"/>
    </source>
</evidence>
<dbReference type="FunFam" id="3.30.63.10:FF:000005">
    <property type="entry name" value="Guanylate kinase"/>
    <property type="match status" value="1"/>
</dbReference>
<dbReference type="OrthoDB" id="9808150at2"/>
<dbReference type="Gene3D" id="3.30.63.10">
    <property type="entry name" value="Guanylate Kinase phosphate binding domain"/>
    <property type="match status" value="1"/>
</dbReference>
<reference evidence="15 16" key="1">
    <citation type="submission" date="2014-12" db="EMBL/GenBank/DDBJ databases">
        <title>Complete genome sequence of Francisella guanzhouensis strain 08HL01032 isolated from air-conditioning system in China.</title>
        <authorList>
            <person name="Svensson D."/>
            <person name="Ohrman C."/>
            <person name="Backman S."/>
            <person name="Karlsson E."/>
            <person name="Nilsson E."/>
            <person name="Bystrom M."/>
            <person name="Larkeryd A."/>
            <person name="Stenberg P."/>
            <person name="Scholtz H.C."/>
            <person name="Forsman M."/>
            <person name="Sjodin A."/>
        </authorList>
    </citation>
    <scope>NUCLEOTIDE SEQUENCE [LARGE SCALE GENOMIC DNA]</scope>
    <source>
        <strain evidence="15 16">08HL01032</strain>
    </source>
</reference>
<evidence type="ECO:0000256" key="6">
    <source>
        <dbReference type="ARBA" id="ARBA00022490"/>
    </source>
</evidence>
<keyword evidence="6 13" id="KW-0963">Cytoplasm</keyword>
<dbReference type="EMBL" id="CP010427">
    <property type="protein sequence ID" value="AJC48970.1"/>
    <property type="molecule type" value="Genomic_DNA"/>
</dbReference>
<dbReference type="RefSeq" id="WP_039124564.1">
    <property type="nucleotide sequence ID" value="NZ_CP010427.1"/>
</dbReference>
<evidence type="ECO:0000256" key="9">
    <source>
        <dbReference type="ARBA" id="ARBA00022777"/>
    </source>
</evidence>
<evidence type="ECO:0000313" key="16">
    <source>
        <dbReference type="Proteomes" id="UP000031104"/>
    </source>
</evidence>
<dbReference type="GO" id="GO:0004385">
    <property type="term" value="F:GMP kinase activity"/>
    <property type="evidence" value="ECO:0007669"/>
    <property type="project" value="UniProtKB-UniRule"/>
</dbReference>
<comment type="similarity">
    <text evidence="3 13">Belongs to the guanylate kinase family.</text>
</comment>
<evidence type="ECO:0000313" key="15">
    <source>
        <dbReference type="EMBL" id="AJC48970.1"/>
    </source>
</evidence>
<keyword evidence="9 13" id="KW-0418">Kinase</keyword>
<sequence length="190" mass="21848">MRNYIFIVSAPSGAGKSSLLKAFLGTQIGKSSFSVAVSHTTRLPRVGETNGKEYYFVDTLEFENIIKKDGFLEYARVFKNYYGTSKAELDRLLKAGKNIILEIDWQGAQQTRIIYKDKVKSLFILPPSLNELRNRLEARNTDTKETIDYRMKQAESEIAHANEYDYQLVNDDFDKALVDLCKYFKENTKS</sequence>
<dbReference type="KEGG" id="fgu:SD28_04640"/>
<evidence type="ECO:0000256" key="5">
    <source>
        <dbReference type="ARBA" id="ARBA00016296"/>
    </source>
</evidence>
<dbReference type="InterPro" id="IPR008145">
    <property type="entry name" value="GK/Ca_channel_bsu"/>
</dbReference>
<evidence type="ECO:0000259" key="14">
    <source>
        <dbReference type="PROSITE" id="PS50052"/>
    </source>
</evidence>
<dbReference type="HAMAP" id="MF_00328">
    <property type="entry name" value="Guanylate_kinase"/>
    <property type="match status" value="1"/>
</dbReference>
<evidence type="ECO:0000256" key="10">
    <source>
        <dbReference type="ARBA" id="ARBA00022840"/>
    </source>
</evidence>
<dbReference type="EC" id="2.7.4.8" evidence="4 13"/>
<dbReference type="GO" id="GO:0005524">
    <property type="term" value="F:ATP binding"/>
    <property type="evidence" value="ECO:0007669"/>
    <property type="project" value="UniProtKB-UniRule"/>
</dbReference>
<comment type="catalytic activity">
    <reaction evidence="12 13">
        <text>GMP + ATP = GDP + ADP</text>
        <dbReference type="Rhea" id="RHEA:20780"/>
        <dbReference type="ChEBI" id="CHEBI:30616"/>
        <dbReference type="ChEBI" id="CHEBI:58115"/>
        <dbReference type="ChEBI" id="CHEBI:58189"/>
        <dbReference type="ChEBI" id="CHEBI:456216"/>
        <dbReference type="EC" id="2.7.4.8"/>
    </reaction>
</comment>
<keyword evidence="7 13" id="KW-0808">Transferase</keyword>
<evidence type="ECO:0000256" key="11">
    <source>
        <dbReference type="ARBA" id="ARBA00030128"/>
    </source>
</evidence>
<organism evidence="15 16">
    <name type="scientific">Allofrancisella guangzhouensis</name>
    <dbReference type="NCBI Taxonomy" id="594679"/>
    <lineage>
        <taxon>Bacteria</taxon>
        <taxon>Pseudomonadati</taxon>
        <taxon>Pseudomonadota</taxon>
        <taxon>Gammaproteobacteria</taxon>
        <taxon>Thiotrichales</taxon>
        <taxon>Francisellaceae</taxon>
        <taxon>Allofrancisella</taxon>
    </lineage>
</organism>
<feature type="domain" description="Guanylate kinase-like" evidence="14">
    <location>
        <begin position="3"/>
        <end position="185"/>
    </location>
</feature>
<dbReference type="GO" id="GO:0005829">
    <property type="term" value="C:cytosol"/>
    <property type="evidence" value="ECO:0007669"/>
    <property type="project" value="TreeGrafter"/>
</dbReference>
<dbReference type="InterPro" id="IPR008144">
    <property type="entry name" value="Guanylate_kin-like_dom"/>
</dbReference>
<accession>A0A0A8E429</accession>
<dbReference type="PROSITE" id="PS00856">
    <property type="entry name" value="GUANYLATE_KINASE_1"/>
    <property type="match status" value="1"/>
</dbReference>
<keyword evidence="16" id="KW-1185">Reference proteome</keyword>
<dbReference type="Proteomes" id="UP000031104">
    <property type="component" value="Chromosome"/>
</dbReference>
<dbReference type="PANTHER" id="PTHR23117:SF13">
    <property type="entry name" value="GUANYLATE KINASE"/>
    <property type="match status" value="1"/>
</dbReference>
<feature type="binding site" evidence="13">
    <location>
        <begin position="10"/>
        <end position="17"/>
    </location>
    <ligand>
        <name>ATP</name>
        <dbReference type="ChEBI" id="CHEBI:30616"/>
    </ligand>
</feature>
<dbReference type="PROSITE" id="PS50052">
    <property type="entry name" value="GUANYLATE_KINASE_2"/>
    <property type="match status" value="1"/>
</dbReference>
<dbReference type="NCBIfam" id="TIGR03263">
    <property type="entry name" value="guanyl_kin"/>
    <property type="match status" value="1"/>
</dbReference>
<dbReference type="CDD" id="cd00071">
    <property type="entry name" value="GMPK"/>
    <property type="match status" value="1"/>
</dbReference>
<dbReference type="SUPFAM" id="SSF52540">
    <property type="entry name" value="P-loop containing nucleoside triphosphate hydrolases"/>
    <property type="match status" value="1"/>
</dbReference>
<dbReference type="Pfam" id="PF00625">
    <property type="entry name" value="Guanylate_kin"/>
    <property type="match status" value="1"/>
</dbReference>
<evidence type="ECO:0000256" key="1">
    <source>
        <dbReference type="ARBA" id="ARBA00003531"/>
    </source>
</evidence>
<comment type="subcellular location">
    <subcellularLocation>
        <location evidence="2 13">Cytoplasm</location>
    </subcellularLocation>
</comment>
<proteinExistence type="inferred from homology"/>
<name>A0A0A8E429_9GAMM</name>
<evidence type="ECO:0000256" key="3">
    <source>
        <dbReference type="ARBA" id="ARBA00005790"/>
    </source>
</evidence>
<keyword evidence="8 13" id="KW-0547">Nucleotide-binding</keyword>
<evidence type="ECO:0000256" key="13">
    <source>
        <dbReference type="HAMAP-Rule" id="MF_00328"/>
    </source>
</evidence>
<dbReference type="InterPro" id="IPR027417">
    <property type="entry name" value="P-loop_NTPase"/>
</dbReference>
<comment type="function">
    <text evidence="1 13">Essential for recycling GMP and indirectly, cGMP.</text>
</comment>
<evidence type="ECO:0000256" key="4">
    <source>
        <dbReference type="ARBA" id="ARBA00012961"/>
    </source>
</evidence>
<dbReference type="Gene3D" id="3.40.50.300">
    <property type="entry name" value="P-loop containing nucleotide triphosphate hydrolases"/>
    <property type="match status" value="1"/>
</dbReference>
<keyword evidence="10 13" id="KW-0067">ATP-binding</keyword>
<dbReference type="HOGENOM" id="CLU_001715_1_1_6"/>
<evidence type="ECO:0000256" key="8">
    <source>
        <dbReference type="ARBA" id="ARBA00022741"/>
    </source>
</evidence>
<protein>
    <recommendedName>
        <fullName evidence="5 13">Guanylate kinase</fullName>
        <ecNumber evidence="4 13">2.7.4.8</ecNumber>
    </recommendedName>
    <alternativeName>
        <fullName evidence="11 13">GMP kinase</fullName>
    </alternativeName>
</protein>
<evidence type="ECO:0000256" key="2">
    <source>
        <dbReference type="ARBA" id="ARBA00004496"/>
    </source>
</evidence>
<dbReference type="InterPro" id="IPR017665">
    <property type="entry name" value="Guanylate_kinase"/>
</dbReference>
<dbReference type="AlphaFoldDB" id="A0A0A8E429"/>
<dbReference type="STRING" id="594679.SD28_04640"/>
<dbReference type="InterPro" id="IPR020590">
    <property type="entry name" value="Guanylate_kinase_CS"/>
</dbReference>
<dbReference type="SMART" id="SM00072">
    <property type="entry name" value="GuKc"/>
    <property type="match status" value="1"/>
</dbReference>
<evidence type="ECO:0000256" key="12">
    <source>
        <dbReference type="ARBA" id="ARBA00048594"/>
    </source>
</evidence>
<gene>
    <name evidence="13" type="primary">gmk</name>
    <name evidence="15" type="ORF">SD28_04640</name>
</gene>
<dbReference type="PANTHER" id="PTHR23117">
    <property type="entry name" value="GUANYLATE KINASE-RELATED"/>
    <property type="match status" value="1"/>
</dbReference>